<dbReference type="STRING" id="246404.A0A507FPN3"/>
<evidence type="ECO:0000256" key="2">
    <source>
        <dbReference type="ARBA" id="ARBA00008170"/>
    </source>
</evidence>
<feature type="transmembrane region" description="Helical" evidence="10">
    <location>
        <begin position="187"/>
        <end position="211"/>
    </location>
</feature>
<dbReference type="PANTHER" id="PTHR31503">
    <property type="entry name" value="VACUOLAR CALCIUM ION TRANSPORTER"/>
    <property type="match status" value="1"/>
</dbReference>
<reference evidence="12 13" key="1">
    <citation type="journal article" date="2019" name="Sci. Rep.">
        <title>Comparative genomics of chytrid fungi reveal insights into the obligate biotrophic and pathogenic lifestyle of Synchytrium endobioticum.</title>
        <authorList>
            <person name="van de Vossenberg B.T.L.H."/>
            <person name="Warris S."/>
            <person name="Nguyen H.D.T."/>
            <person name="van Gent-Pelzer M.P.E."/>
            <person name="Joly D.L."/>
            <person name="van de Geest H.C."/>
            <person name="Bonants P.J.M."/>
            <person name="Smith D.S."/>
            <person name="Levesque C.A."/>
            <person name="van der Lee T.A.J."/>
        </authorList>
    </citation>
    <scope>NUCLEOTIDE SEQUENCE [LARGE SCALE GENOMIC DNA]</scope>
    <source>
        <strain evidence="12 13">CBS 675.73</strain>
    </source>
</reference>
<dbReference type="Proteomes" id="UP000320333">
    <property type="component" value="Unassembled WGS sequence"/>
</dbReference>
<dbReference type="OrthoDB" id="1699231at2759"/>
<dbReference type="GO" id="GO:0006874">
    <property type="term" value="P:intracellular calcium ion homeostasis"/>
    <property type="evidence" value="ECO:0007669"/>
    <property type="project" value="TreeGrafter"/>
</dbReference>
<dbReference type="GO" id="GO:0000329">
    <property type="term" value="C:fungal-type vacuole membrane"/>
    <property type="evidence" value="ECO:0007669"/>
    <property type="project" value="TreeGrafter"/>
</dbReference>
<keyword evidence="10" id="KW-0050">Antiport</keyword>
<keyword evidence="3 10" id="KW-0813">Transport</keyword>
<evidence type="ECO:0000256" key="10">
    <source>
        <dbReference type="RuleBase" id="RU365028"/>
    </source>
</evidence>
<comment type="similarity">
    <text evidence="2 10">Belongs to the Ca(2+):cation antiporter (CaCA) (TC 2.A.19) family.</text>
</comment>
<comment type="caution">
    <text evidence="12">The sequence shown here is derived from an EMBL/GenBank/DDBJ whole genome shotgun (WGS) entry which is preliminary data.</text>
</comment>
<dbReference type="NCBIfam" id="TIGR00846">
    <property type="entry name" value="caca2"/>
    <property type="match status" value="1"/>
</dbReference>
<evidence type="ECO:0000256" key="8">
    <source>
        <dbReference type="ARBA" id="ARBA00023065"/>
    </source>
</evidence>
<evidence type="ECO:0000313" key="12">
    <source>
        <dbReference type="EMBL" id="TPX78379.1"/>
    </source>
</evidence>
<comment type="subcellular location">
    <subcellularLocation>
        <location evidence="1">Endomembrane system</location>
        <topology evidence="1">Multi-pass membrane protein</topology>
    </subcellularLocation>
    <subcellularLocation>
        <location evidence="10">Vacuole membrane</location>
    </subcellularLocation>
</comment>
<dbReference type="Pfam" id="PF01699">
    <property type="entry name" value="Na_Ca_ex"/>
    <property type="match status" value="2"/>
</dbReference>
<evidence type="ECO:0000256" key="5">
    <source>
        <dbReference type="ARBA" id="ARBA00022692"/>
    </source>
</evidence>
<feature type="transmembrane region" description="Helical" evidence="10">
    <location>
        <begin position="289"/>
        <end position="312"/>
    </location>
</feature>
<feature type="transmembrane region" description="Helical" evidence="10">
    <location>
        <begin position="357"/>
        <end position="382"/>
    </location>
</feature>
<evidence type="ECO:0000259" key="11">
    <source>
        <dbReference type="Pfam" id="PF01699"/>
    </source>
</evidence>
<keyword evidence="6 10" id="KW-0106">Calcium</keyword>
<dbReference type="GO" id="GO:0012505">
    <property type="term" value="C:endomembrane system"/>
    <property type="evidence" value="ECO:0007669"/>
    <property type="project" value="UniProtKB-SubCell"/>
</dbReference>
<feature type="transmembrane region" description="Helical" evidence="10">
    <location>
        <begin position="394"/>
        <end position="411"/>
    </location>
</feature>
<dbReference type="AlphaFoldDB" id="A0A507FPN3"/>
<dbReference type="PANTHER" id="PTHR31503:SF22">
    <property type="entry name" value="VACUOLAR CALCIUM ION TRANSPORTER"/>
    <property type="match status" value="1"/>
</dbReference>
<keyword evidence="7 10" id="KW-1133">Transmembrane helix</keyword>
<dbReference type="Gene3D" id="1.20.1420.30">
    <property type="entry name" value="NCX, central ion-binding region"/>
    <property type="match status" value="2"/>
</dbReference>
<dbReference type="InterPro" id="IPR004837">
    <property type="entry name" value="NaCa_Exmemb"/>
</dbReference>
<keyword evidence="5 10" id="KW-0812">Transmembrane</keyword>
<organism evidence="12 13">
    <name type="scientific">Chytriomyces confervae</name>
    <dbReference type="NCBI Taxonomy" id="246404"/>
    <lineage>
        <taxon>Eukaryota</taxon>
        <taxon>Fungi</taxon>
        <taxon>Fungi incertae sedis</taxon>
        <taxon>Chytridiomycota</taxon>
        <taxon>Chytridiomycota incertae sedis</taxon>
        <taxon>Chytridiomycetes</taxon>
        <taxon>Chytridiales</taxon>
        <taxon>Chytriomycetaceae</taxon>
        <taxon>Chytriomyces</taxon>
    </lineage>
</organism>
<evidence type="ECO:0000256" key="1">
    <source>
        <dbReference type="ARBA" id="ARBA00004127"/>
    </source>
</evidence>
<evidence type="ECO:0000256" key="7">
    <source>
        <dbReference type="ARBA" id="ARBA00022989"/>
    </source>
</evidence>
<dbReference type="NCBIfam" id="TIGR00378">
    <property type="entry name" value="cax"/>
    <property type="match status" value="1"/>
</dbReference>
<keyword evidence="4 10" id="KW-0109">Calcium transport</keyword>
<name>A0A507FPN3_9FUNG</name>
<dbReference type="InterPro" id="IPR004798">
    <property type="entry name" value="CAX-like"/>
</dbReference>
<accession>A0A507FPN3</accession>
<feature type="transmembrane region" description="Helical" evidence="10">
    <location>
        <begin position="112"/>
        <end position="133"/>
    </location>
</feature>
<comment type="caution">
    <text evidence="10">Lacks conserved residue(s) required for the propagation of feature annotation.</text>
</comment>
<dbReference type="InterPro" id="IPR044880">
    <property type="entry name" value="NCX_ion-bd_dom_sf"/>
</dbReference>
<feature type="domain" description="Sodium/calcium exchanger membrane region" evidence="11">
    <location>
        <begin position="293"/>
        <end position="436"/>
    </location>
</feature>
<dbReference type="EMBL" id="QEAP01000005">
    <property type="protein sequence ID" value="TPX78379.1"/>
    <property type="molecule type" value="Genomic_DNA"/>
</dbReference>
<dbReference type="GO" id="GO:0015369">
    <property type="term" value="F:calcium:proton antiporter activity"/>
    <property type="evidence" value="ECO:0007669"/>
    <property type="project" value="UniProtKB-UniRule"/>
</dbReference>
<evidence type="ECO:0000256" key="6">
    <source>
        <dbReference type="ARBA" id="ARBA00022837"/>
    </source>
</evidence>
<keyword evidence="13" id="KW-1185">Reference proteome</keyword>
<protein>
    <recommendedName>
        <fullName evidence="10">Vacuolar calcium ion transporter</fullName>
    </recommendedName>
</protein>
<evidence type="ECO:0000256" key="3">
    <source>
        <dbReference type="ARBA" id="ARBA00022448"/>
    </source>
</evidence>
<feature type="transmembrane region" description="Helical" evidence="10">
    <location>
        <begin position="55"/>
        <end position="75"/>
    </location>
</feature>
<sequence>MATSSEEQAAKDIVSVPIDAVPSGSTATAIAAHDHSKTKKVVTIMSSLYSIWRRIIVFNILAIIFVPLGIISFVLKWGDIPTFVLNVCAIIPLAKLLDYSTDQLSMRVGQTIGGLLNATFGNAIELIVSILALRKGELRVVQASLIGSVLSNLLLVLGFCFLCGGLFPSDKSATLLDRFQLLDPDQANLNIGLLSVVFLGFIIPAAFHIASEQTIGFNAEEIASKTLSISRGTAIVLLVTYIAFLIFQLYSHRGETRVVSEPVPDVERVDAPAAAIEEEEEEEEEAETLAIIAVGALVCVTVVIGFCAEFLVDSLDGLAKQASISKTFIGIIILPIVGNAAEHVTAVSAAMRNKMNLVISVAVGSSIQISLLVAPVLVLIGWMIGQNLSLDFEIFESVVLFVTIFVTSTLISDGRTNWLEGWMLLASYVILAIAFYYTTDVAE</sequence>
<proteinExistence type="inferred from homology"/>
<gene>
    <name evidence="12" type="ORF">CcCBS67573_g00371</name>
</gene>
<feature type="transmembrane region" description="Helical" evidence="10">
    <location>
        <begin position="232"/>
        <end position="250"/>
    </location>
</feature>
<feature type="transmembrane region" description="Helical" evidence="10">
    <location>
        <begin position="418"/>
        <end position="437"/>
    </location>
</feature>
<keyword evidence="9 10" id="KW-0472">Membrane</keyword>
<dbReference type="InterPro" id="IPR004713">
    <property type="entry name" value="CaH_exchang"/>
</dbReference>
<feature type="transmembrane region" description="Helical" evidence="10">
    <location>
        <begin position="145"/>
        <end position="167"/>
    </location>
</feature>
<comment type="function">
    <text evidence="10">Has a role in promoting intracellular calcium ion sequestration via the exchange of calcium ions for hydrogen ions across the vacuolar membrane. Involved also in manganese ion homeostasis via its uptake into the vacuole.</text>
</comment>
<evidence type="ECO:0000256" key="9">
    <source>
        <dbReference type="ARBA" id="ARBA00023136"/>
    </source>
</evidence>
<keyword evidence="10" id="KW-0926">Vacuole</keyword>
<feature type="domain" description="Sodium/calcium exchanger membrane region" evidence="11">
    <location>
        <begin position="82"/>
        <end position="249"/>
    </location>
</feature>
<evidence type="ECO:0000256" key="4">
    <source>
        <dbReference type="ARBA" id="ARBA00022568"/>
    </source>
</evidence>
<keyword evidence="8 10" id="KW-0406">Ion transport</keyword>
<evidence type="ECO:0000313" key="13">
    <source>
        <dbReference type="Proteomes" id="UP000320333"/>
    </source>
</evidence>